<feature type="transmembrane region" description="Helical" evidence="7">
    <location>
        <begin position="809"/>
        <end position="829"/>
    </location>
</feature>
<feature type="domain" description="MacB-like periplasmic core" evidence="9">
    <location>
        <begin position="480"/>
        <end position="674"/>
    </location>
</feature>
<evidence type="ECO:0000256" key="2">
    <source>
        <dbReference type="ARBA" id="ARBA00022475"/>
    </source>
</evidence>
<dbReference type="HOGENOM" id="CLU_009433_1_0_0"/>
<dbReference type="PANTHER" id="PTHR30572">
    <property type="entry name" value="MEMBRANE COMPONENT OF TRANSPORTER-RELATED"/>
    <property type="match status" value="1"/>
</dbReference>
<dbReference type="Pfam" id="PF12704">
    <property type="entry name" value="MacB_PCD"/>
    <property type="match status" value="2"/>
</dbReference>
<organism evidence="10 11">
    <name type="scientific">Acidobacterium capsulatum (strain ATCC 51196 / DSM 11244 / BCRC 80197 / JCM 7670 / NBRC 15755 / NCIMB 13165 / 161)</name>
    <dbReference type="NCBI Taxonomy" id="240015"/>
    <lineage>
        <taxon>Bacteria</taxon>
        <taxon>Pseudomonadati</taxon>
        <taxon>Acidobacteriota</taxon>
        <taxon>Terriglobia</taxon>
        <taxon>Terriglobales</taxon>
        <taxon>Acidobacteriaceae</taxon>
        <taxon>Acidobacterium</taxon>
    </lineage>
</organism>
<accession>C1F6M1</accession>
<dbReference type="KEGG" id="aca:ACP_1526"/>
<dbReference type="GO" id="GO:0022857">
    <property type="term" value="F:transmembrane transporter activity"/>
    <property type="evidence" value="ECO:0007669"/>
    <property type="project" value="TreeGrafter"/>
</dbReference>
<dbReference type="EMBL" id="CP001472">
    <property type="protein sequence ID" value="ACO34360.1"/>
    <property type="molecule type" value="Genomic_DNA"/>
</dbReference>
<dbReference type="InterPro" id="IPR025857">
    <property type="entry name" value="MacB_PCD"/>
</dbReference>
<name>C1F6M1_ACIC5</name>
<dbReference type="InParanoid" id="C1F6M1"/>
<feature type="transmembrane region" description="Helical" evidence="7">
    <location>
        <begin position="778"/>
        <end position="797"/>
    </location>
</feature>
<feature type="transmembrane region" description="Helical" evidence="7">
    <location>
        <begin position="412"/>
        <end position="434"/>
    </location>
</feature>
<sequence>MREQKNREEGMSGREARRSARLQFGNPTAWSERTSEVDRLLLPLSVLEDLRYGVRQLWRSPAFTITAVLTLALGIGANTTIFSVADAVLLRPLPYPDASRMVVIHERMPKGGTLNDSWSDFQDWKAQNHAFDRMAVIQNAPLALDVAGAQHSLPGAFVSNSFFGMFGINPVVGRAFTRAEANPNSAPAAVVSYSFWQRYLSADNKAFGKPIRLDGQAVTVVGVLPRSFWVPWGEYQVYLPIGQKADTAQFRNRADHPGLQVIATLRRGVTIQAARSEMGGIMRRLGRAYPQSNRGEMAVLKPLLEQFVGQAREILMLLLGATGLILLLACVNIANMVLARSATRQREFAVRVALGAGRARLFRQALTENLPVAVLGGAAGVGLAALAIRPLVGLYPHQLFRLQSAHISSAALGFTVCICIASWLLFGMIPAVAASRRTRTTGLLHSATPASRVSTRGRLRAVLLVAEIAIALVVTVCAGLLTRSLSAVVHVDPGFRSAHVLAIENVDARHQGMSARNLEFYRELLTRLRHLPGVKDAAAAMQLPLTGAYWTSPYSPDGHKHLVNTQEPWTEINVVLPGYFHTMGIRLLSGRLFSNVDSAGSAPVAVVNESMERSLRSSEGSDGQLYVQYAPHAAMRVVGVVADVKQFSLDRADMPEVYVPAAQAPIPAMNIVLRTDGNPGTLAHAAIAVVHDFDGNQPSLQAVRMDALLDNGLGNRRFETLLLGLFDALALVLAVVGVAGVVSYLVEQRTHEIGVRMALGASRSDVLRMIVLDHTVRLAALGIAIGIVAAFGLARLLDNQLYGVGPTDPITFISASFLLLAAVVLASLFPTRRAISIDPIVALRCE</sequence>
<evidence type="ECO:0000256" key="4">
    <source>
        <dbReference type="ARBA" id="ARBA00022989"/>
    </source>
</evidence>
<keyword evidence="2" id="KW-1003">Cell membrane</keyword>
<evidence type="ECO:0000256" key="6">
    <source>
        <dbReference type="ARBA" id="ARBA00038076"/>
    </source>
</evidence>
<evidence type="ECO:0000256" key="7">
    <source>
        <dbReference type="SAM" id="Phobius"/>
    </source>
</evidence>
<feature type="transmembrane region" description="Helical" evidence="7">
    <location>
        <begin position="370"/>
        <end position="392"/>
    </location>
</feature>
<evidence type="ECO:0000256" key="3">
    <source>
        <dbReference type="ARBA" id="ARBA00022692"/>
    </source>
</evidence>
<dbReference type="AlphaFoldDB" id="C1F6M1"/>
<feature type="domain" description="ABC3 transporter permease C-terminal" evidence="8">
    <location>
        <begin position="322"/>
        <end position="426"/>
    </location>
</feature>
<keyword evidence="5 7" id="KW-0472">Membrane</keyword>
<reference evidence="10 11" key="1">
    <citation type="journal article" date="2009" name="Appl. Environ. Microbiol.">
        <title>Three genomes from the phylum Acidobacteria provide insight into the lifestyles of these microorganisms in soils.</title>
        <authorList>
            <person name="Ward N.L."/>
            <person name="Challacombe J.F."/>
            <person name="Janssen P.H."/>
            <person name="Henrissat B."/>
            <person name="Coutinho P.M."/>
            <person name="Wu M."/>
            <person name="Xie G."/>
            <person name="Haft D.H."/>
            <person name="Sait M."/>
            <person name="Badger J."/>
            <person name="Barabote R.D."/>
            <person name="Bradley B."/>
            <person name="Brettin T.S."/>
            <person name="Brinkac L.M."/>
            <person name="Bruce D."/>
            <person name="Creasy T."/>
            <person name="Daugherty S.C."/>
            <person name="Davidsen T.M."/>
            <person name="DeBoy R.T."/>
            <person name="Detter J.C."/>
            <person name="Dodson R.J."/>
            <person name="Durkin A.S."/>
            <person name="Ganapathy A."/>
            <person name="Gwinn-Giglio M."/>
            <person name="Han C.S."/>
            <person name="Khouri H."/>
            <person name="Kiss H."/>
            <person name="Kothari S.P."/>
            <person name="Madupu R."/>
            <person name="Nelson K.E."/>
            <person name="Nelson W.C."/>
            <person name="Paulsen I."/>
            <person name="Penn K."/>
            <person name="Ren Q."/>
            <person name="Rosovitz M.J."/>
            <person name="Selengut J.D."/>
            <person name="Shrivastava S."/>
            <person name="Sullivan S.A."/>
            <person name="Tapia R."/>
            <person name="Thompson L.S."/>
            <person name="Watkins K.L."/>
            <person name="Yang Q."/>
            <person name="Yu C."/>
            <person name="Zafar N."/>
            <person name="Zhou L."/>
            <person name="Kuske C.R."/>
        </authorList>
    </citation>
    <scope>NUCLEOTIDE SEQUENCE [LARGE SCALE GENOMIC DNA]</scope>
    <source>
        <strain evidence="11">ATCC 51196 / DSM 11244 / BCRC 80197 / JCM 7670 / NBRC 15755 / NCIMB 13165 / 161</strain>
    </source>
</reference>
<keyword evidence="4 7" id="KW-1133">Transmembrane helix</keyword>
<gene>
    <name evidence="10" type="ordered locus">ACP_1526</name>
</gene>
<evidence type="ECO:0000259" key="9">
    <source>
        <dbReference type="Pfam" id="PF12704"/>
    </source>
</evidence>
<dbReference type="NCBIfam" id="TIGR03434">
    <property type="entry name" value="ADOP"/>
    <property type="match status" value="1"/>
</dbReference>
<evidence type="ECO:0000259" key="8">
    <source>
        <dbReference type="Pfam" id="PF02687"/>
    </source>
</evidence>
<evidence type="ECO:0000256" key="5">
    <source>
        <dbReference type="ARBA" id="ARBA00023136"/>
    </source>
</evidence>
<keyword evidence="3 7" id="KW-0812">Transmembrane</keyword>
<protein>
    <submittedName>
        <fullName evidence="10">Putative permease</fullName>
    </submittedName>
</protein>
<evidence type="ECO:0000256" key="1">
    <source>
        <dbReference type="ARBA" id="ARBA00004651"/>
    </source>
</evidence>
<dbReference type="Pfam" id="PF02687">
    <property type="entry name" value="FtsX"/>
    <property type="match status" value="2"/>
</dbReference>
<dbReference type="eggNOG" id="COG0577">
    <property type="taxonomic scope" value="Bacteria"/>
</dbReference>
<dbReference type="Proteomes" id="UP000002207">
    <property type="component" value="Chromosome"/>
</dbReference>
<feature type="transmembrane region" description="Helical" evidence="7">
    <location>
        <begin position="461"/>
        <end position="481"/>
    </location>
</feature>
<dbReference type="STRING" id="240015.ACP_1526"/>
<dbReference type="InterPro" id="IPR003838">
    <property type="entry name" value="ABC3_permease_C"/>
</dbReference>
<dbReference type="GO" id="GO:0005886">
    <property type="term" value="C:plasma membrane"/>
    <property type="evidence" value="ECO:0007669"/>
    <property type="project" value="UniProtKB-SubCell"/>
</dbReference>
<feature type="domain" description="MacB-like periplasmic core" evidence="9">
    <location>
        <begin position="64"/>
        <end position="278"/>
    </location>
</feature>
<evidence type="ECO:0000313" key="11">
    <source>
        <dbReference type="Proteomes" id="UP000002207"/>
    </source>
</evidence>
<dbReference type="PANTHER" id="PTHR30572:SF4">
    <property type="entry name" value="ABC TRANSPORTER PERMEASE YTRF"/>
    <property type="match status" value="1"/>
</dbReference>
<comment type="subcellular location">
    <subcellularLocation>
        <location evidence="1">Cell membrane</location>
        <topology evidence="1">Multi-pass membrane protein</topology>
    </subcellularLocation>
</comment>
<comment type="similarity">
    <text evidence="6">Belongs to the ABC-4 integral membrane protein family.</text>
</comment>
<feature type="domain" description="ABC3 transporter permease C-terminal" evidence="8">
    <location>
        <begin position="728"/>
        <end position="839"/>
    </location>
</feature>
<evidence type="ECO:0000313" key="10">
    <source>
        <dbReference type="EMBL" id="ACO34360.1"/>
    </source>
</evidence>
<dbReference type="InterPro" id="IPR050250">
    <property type="entry name" value="Macrolide_Exporter_MacB"/>
</dbReference>
<feature type="transmembrane region" description="Helical" evidence="7">
    <location>
        <begin position="721"/>
        <end position="746"/>
    </location>
</feature>
<keyword evidence="11" id="KW-1185">Reference proteome</keyword>
<proteinExistence type="inferred from homology"/>
<feature type="transmembrane region" description="Helical" evidence="7">
    <location>
        <begin position="314"/>
        <end position="338"/>
    </location>
</feature>
<dbReference type="InterPro" id="IPR017800">
    <property type="entry name" value="ADOP"/>
</dbReference>